<sequence length="280" mass="31693">MHLAFKVMPSTYGQYLHSAYHGYKYPPTRYVPRVERGVALFAREDLISIKKRVPVHETGRDACECVIILRSACQFRYNVELAITYLSYFDMQAIHKPPLDISGLIVPELKTISGLGKRQLIWEIRSINLDVNEPVTPCWGSCPIFNLKDIAIQSVDPRNNILRSALILAKKIRCGKFFHRPSFCPSQPFQHIQSLSYTISPCESIKVAVDQETTPSSEDLPPVVNPMIEQTHNKESNEVKSKLKNDPPTELWIALCGDSKLEPEPAIDATTRIKESEIST</sequence>
<dbReference type="EMBL" id="RYZI01000529">
    <property type="protein sequence ID" value="RWA04706.1"/>
    <property type="molecule type" value="Genomic_DNA"/>
</dbReference>
<evidence type="ECO:0000313" key="1">
    <source>
        <dbReference type="EMBL" id="RWA04706.1"/>
    </source>
</evidence>
<keyword evidence="2" id="KW-1185">Reference proteome</keyword>
<dbReference type="Proteomes" id="UP000286045">
    <property type="component" value="Unassembled WGS sequence"/>
</dbReference>
<name>A0A439CRA7_9PEZI</name>
<evidence type="ECO:0000313" key="2">
    <source>
        <dbReference type="Proteomes" id="UP000286045"/>
    </source>
</evidence>
<organism evidence="1 2">
    <name type="scientific">Xylaria grammica</name>
    <dbReference type="NCBI Taxonomy" id="363999"/>
    <lineage>
        <taxon>Eukaryota</taxon>
        <taxon>Fungi</taxon>
        <taxon>Dikarya</taxon>
        <taxon>Ascomycota</taxon>
        <taxon>Pezizomycotina</taxon>
        <taxon>Sordariomycetes</taxon>
        <taxon>Xylariomycetidae</taxon>
        <taxon>Xylariales</taxon>
        <taxon>Xylariaceae</taxon>
        <taxon>Xylaria</taxon>
    </lineage>
</organism>
<proteinExistence type="predicted"/>
<comment type="caution">
    <text evidence="1">The sequence shown here is derived from an EMBL/GenBank/DDBJ whole genome shotgun (WGS) entry which is preliminary data.</text>
</comment>
<accession>A0A439CRA7</accession>
<reference evidence="1 2" key="1">
    <citation type="submission" date="2018-12" db="EMBL/GenBank/DDBJ databases">
        <title>Draft genome sequence of Xylaria grammica IHI A82.</title>
        <authorList>
            <person name="Buettner E."/>
            <person name="Kellner H."/>
        </authorList>
    </citation>
    <scope>NUCLEOTIDE SEQUENCE [LARGE SCALE GENOMIC DNA]</scope>
    <source>
        <strain evidence="1 2">IHI A82</strain>
    </source>
</reference>
<gene>
    <name evidence="1" type="ORF">EKO27_g10401</name>
</gene>
<protein>
    <submittedName>
        <fullName evidence="1">Uncharacterized protein</fullName>
    </submittedName>
</protein>
<dbReference type="AlphaFoldDB" id="A0A439CRA7"/>